<dbReference type="InterPro" id="IPR036249">
    <property type="entry name" value="Thioredoxin-like_sf"/>
</dbReference>
<dbReference type="Pfam" id="PF01323">
    <property type="entry name" value="DSBA"/>
    <property type="match status" value="1"/>
</dbReference>
<reference evidence="2 3" key="1">
    <citation type="submission" date="2023-09" db="EMBL/GenBank/DDBJ databases">
        <authorList>
            <person name="Page C.A."/>
            <person name="Perez-Diaz I.M."/>
        </authorList>
    </citation>
    <scope>NUCLEOTIDE SEQUENCE [LARGE SCALE GENOMIC DNA]</scope>
    <source>
        <strain evidence="2 3">Ll15</strain>
    </source>
</reference>
<dbReference type="Proteomes" id="UP001322664">
    <property type="component" value="Chromosome"/>
</dbReference>
<dbReference type="InterPro" id="IPR001853">
    <property type="entry name" value="DSBA-like_thioredoxin_dom"/>
</dbReference>
<dbReference type="Gene3D" id="3.40.30.10">
    <property type="entry name" value="Glutaredoxin"/>
    <property type="match status" value="1"/>
</dbReference>
<dbReference type="EMBL" id="CP137624">
    <property type="protein sequence ID" value="WPK13505.1"/>
    <property type="molecule type" value="Genomic_DNA"/>
</dbReference>
<dbReference type="PANTHER" id="PTHR13887:SF41">
    <property type="entry name" value="THIOREDOXIN SUPERFAMILY PROTEIN"/>
    <property type="match status" value="1"/>
</dbReference>
<evidence type="ECO:0000259" key="1">
    <source>
        <dbReference type="Pfam" id="PF01323"/>
    </source>
</evidence>
<dbReference type="PANTHER" id="PTHR13887">
    <property type="entry name" value="GLUTATHIONE S-TRANSFERASE KAPPA"/>
    <property type="match status" value="1"/>
</dbReference>
<accession>A0ABZ0S2R8</accession>
<evidence type="ECO:0000313" key="3">
    <source>
        <dbReference type="Proteomes" id="UP001322664"/>
    </source>
</evidence>
<organism evidence="2 3">
    <name type="scientific">Lysinibacillus louembei</name>
    <dbReference type="NCBI Taxonomy" id="1470088"/>
    <lineage>
        <taxon>Bacteria</taxon>
        <taxon>Bacillati</taxon>
        <taxon>Bacillota</taxon>
        <taxon>Bacilli</taxon>
        <taxon>Bacillales</taxon>
        <taxon>Bacillaceae</taxon>
        <taxon>Lysinibacillus</taxon>
    </lineage>
</organism>
<name>A0ABZ0S2R8_9BACI</name>
<dbReference type="CDD" id="cd03024">
    <property type="entry name" value="DsbA_FrnE"/>
    <property type="match status" value="1"/>
</dbReference>
<gene>
    <name evidence="2" type="ORF">R6U77_07450</name>
</gene>
<feature type="domain" description="DSBA-like thioredoxin" evidence="1">
    <location>
        <begin position="3"/>
        <end position="204"/>
    </location>
</feature>
<dbReference type="SUPFAM" id="SSF52833">
    <property type="entry name" value="Thioredoxin-like"/>
    <property type="match status" value="1"/>
</dbReference>
<dbReference type="RefSeq" id="WP_319838007.1">
    <property type="nucleotide sequence ID" value="NZ_CP137624.1"/>
</dbReference>
<evidence type="ECO:0000313" key="2">
    <source>
        <dbReference type="EMBL" id="WPK13505.1"/>
    </source>
</evidence>
<protein>
    <submittedName>
        <fullName evidence="2">DsbA family oxidoreductase</fullName>
    </submittedName>
</protein>
<keyword evidence="3" id="KW-1185">Reference proteome</keyword>
<sequence>MIIQVWSDYVCPFCYIGKKQLEQALETSGYAEQIEVQYKSFLLDPSTPVDTEESIYGPLAAKYNMSIEQTKAMTQNVAERAKEVGLHYDFDRMKTANTIKAHRLAKWAEEQGKGAEMNERLLQAHFLEGLAIGRMDVLITLAEEVGLNGEAAKEMLTSDEYKEEMYSDIEIARQLGVRGVPFFVIDNKYGISGAQPQHLFEETVAKAAEEAGLQRKLNMVGEQGALCEDGVCDIE</sequence>
<proteinExistence type="predicted"/>